<dbReference type="GO" id="GO:0000160">
    <property type="term" value="P:phosphorelay signal transduction system"/>
    <property type="evidence" value="ECO:0007669"/>
    <property type="project" value="InterPro"/>
</dbReference>
<dbReference type="SUPFAM" id="SSF52540">
    <property type="entry name" value="P-loop containing nucleoside triphosphate hydrolases"/>
    <property type="match status" value="1"/>
</dbReference>
<dbReference type="AlphaFoldDB" id="A0A0F6MPP2"/>
<dbReference type="InterPro" id="IPR027417">
    <property type="entry name" value="P-loop_NTPase"/>
</dbReference>
<dbReference type="HOGENOM" id="CLU_764915_0_0_12"/>
<protein>
    <recommendedName>
        <fullName evidence="6">ABC transporter domain-containing protein</fullName>
    </recommendedName>
</protein>
<dbReference type="PROSITE" id="PS50893">
    <property type="entry name" value="ABC_TRANSPORTER_2"/>
    <property type="match status" value="1"/>
</dbReference>
<sequence length="362" mass="41697">MEIKIENVSKKYGTIKAVDNVSLNFIEGINILMGNDGAGKSTLIKLLVGNLHEDSGNIFFNGKKVDWRNKDFFQVLGYLPSNFRAYENFTVIKMLKYFSALKGISPAFTFEEILNLTELNSFADTKIKHLPRSLLIRFGIAQSILNDPKVLIMDEPMRRLDIYERMLTSDIILRVLKNRTLIIANQLACDFKNLSANYIFMKNGKIILQGLEFDLIHRYEEGELSQEQASEFKNLYLRTIGIYVKPKIDKNSNEDAFLFKIGNFRFDKKSYMAFYNEDKIDLTPIEFLIFLNLAENIGNTLNAETLFTSSSNAQYYKGADRVISVHIAHIRKKLSKIEENLGDVIKNIRNSGYIFNFNSDEY</sequence>
<evidence type="ECO:0000256" key="1">
    <source>
        <dbReference type="ARBA" id="ARBA00023125"/>
    </source>
</evidence>
<feature type="domain" description="ABC transporter" evidence="3">
    <location>
        <begin position="3"/>
        <end position="228"/>
    </location>
</feature>
<dbReference type="Proteomes" id="UP000011701">
    <property type="component" value="Chromosome"/>
</dbReference>
<name>A0A0F6MPP2_TREDN</name>
<gene>
    <name evidence="5" type="ORF">HMPREF9723_01214</name>
</gene>
<dbReference type="GO" id="GO:0006355">
    <property type="term" value="P:regulation of DNA-templated transcription"/>
    <property type="evidence" value="ECO:0007669"/>
    <property type="project" value="InterPro"/>
</dbReference>
<dbReference type="InterPro" id="IPR036388">
    <property type="entry name" value="WH-like_DNA-bd_sf"/>
</dbReference>
<dbReference type="InterPro" id="IPR003439">
    <property type="entry name" value="ABC_transporter-like_ATP-bd"/>
</dbReference>
<dbReference type="PANTHER" id="PTHR43038">
    <property type="entry name" value="ATP-BINDING CASSETTE, SUB-FAMILY H, MEMBER 1"/>
    <property type="match status" value="1"/>
</dbReference>
<dbReference type="PATRIC" id="fig|999434.4.peg.1258"/>
<dbReference type="Gene3D" id="1.10.10.10">
    <property type="entry name" value="Winged helix-like DNA-binding domain superfamily/Winged helix DNA-binding domain"/>
    <property type="match status" value="1"/>
</dbReference>
<dbReference type="CDD" id="cd00383">
    <property type="entry name" value="trans_reg_C"/>
    <property type="match status" value="1"/>
</dbReference>
<feature type="DNA-binding region" description="OmpR/PhoB-type" evidence="2">
    <location>
        <begin position="256"/>
        <end position="357"/>
    </location>
</feature>
<dbReference type="RefSeq" id="WP_002691868.1">
    <property type="nucleotide sequence ID" value="NZ_CM001797.1"/>
</dbReference>
<dbReference type="Pfam" id="PF00005">
    <property type="entry name" value="ABC_tran"/>
    <property type="match status" value="1"/>
</dbReference>
<evidence type="ECO:0000313" key="5">
    <source>
        <dbReference type="EMBL" id="EMB22296.1"/>
    </source>
</evidence>
<dbReference type="GO" id="GO:0005524">
    <property type="term" value="F:ATP binding"/>
    <property type="evidence" value="ECO:0007669"/>
    <property type="project" value="InterPro"/>
</dbReference>
<keyword evidence="1 2" id="KW-0238">DNA-binding</keyword>
<comment type="caution">
    <text evidence="5">The sequence shown here is derived from an EMBL/GenBank/DDBJ whole genome shotgun (WGS) entry which is preliminary data.</text>
</comment>
<dbReference type="EMBL" id="AGDY01000005">
    <property type="protein sequence ID" value="EMB22296.1"/>
    <property type="molecule type" value="Genomic_DNA"/>
</dbReference>
<dbReference type="SMART" id="SM00862">
    <property type="entry name" value="Trans_reg_C"/>
    <property type="match status" value="1"/>
</dbReference>
<organism evidence="5">
    <name type="scientific">Treponema denticola OTK</name>
    <dbReference type="NCBI Taxonomy" id="999434"/>
    <lineage>
        <taxon>Bacteria</taxon>
        <taxon>Pseudomonadati</taxon>
        <taxon>Spirochaetota</taxon>
        <taxon>Spirochaetia</taxon>
        <taxon>Spirochaetales</taxon>
        <taxon>Treponemataceae</taxon>
        <taxon>Treponema</taxon>
    </lineage>
</organism>
<accession>A0A0F6MPP2</accession>
<dbReference type="InterPro" id="IPR001867">
    <property type="entry name" value="OmpR/PhoB-type_DNA-bd"/>
</dbReference>
<dbReference type="SUPFAM" id="SSF46894">
    <property type="entry name" value="C-terminal effector domain of the bipartite response regulators"/>
    <property type="match status" value="1"/>
</dbReference>
<dbReference type="GO" id="GO:0016887">
    <property type="term" value="F:ATP hydrolysis activity"/>
    <property type="evidence" value="ECO:0007669"/>
    <property type="project" value="InterPro"/>
</dbReference>
<feature type="domain" description="OmpR/PhoB-type" evidence="4">
    <location>
        <begin position="256"/>
        <end position="357"/>
    </location>
</feature>
<dbReference type="Gene3D" id="3.40.50.300">
    <property type="entry name" value="P-loop containing nucleotide triphosphate hydrolases"/>
    <property type="match status" value="1"/>
</dbReference>
<evidence type="ECO:0000259" key="3">
    <source>
        <dbReference type="PROSITE" id="PS50893"/>
    </source>
</evidence>
<dbReference type="PANTHER" id="PTHR43038:SF7">
    <property type="entry name" value="ABC TRANSPORT SYSTEM ATP-BINDING PROTEIN"/>
    <property type="match status" value="1"/>
</dbReference>
<dbReference type="Pfam" id="PF00486">
    <property type="entry name" value="Trans_reg_C"/>
    <property type="match status" value="1"/>
</dbReference>
<dbReference type="InterPro" id="IPR016032">
    <property type="entry name" value="Sig_transdc_resp-reg_C-effctor"/>
</dbReference>
<evidence type="ECO:0008006" key="6">
    <source>
        <dbReference type="Google" id="ProtNLM"/>
    </source>
</evidence>
<proteinExistence type="predicted"/>
<dbReference type="GO" id="GO:0003677">
    <property type="term" value="F:DNA binding"/>
    <property type="evidence" value="ECO:0007669"/>
    <property type="project" value="UniProtKB-UniRule"/>
</dbReference>
<dbReference type="PROSITE" id="PS51755">
    <property type="entry name" value="OMPR_PHOB"/>
    <property type="match status" value="1"/>
</dbReference>
<evidence type="ECO:0000256" key="2">
    <source>
        <dbReference type="PROSITE-ProRule" id="PRU01091"/>
    </source>
</evidence>
<reference evidence="5" key="1">
    <citation type="submission" date="2012-01" db="EMBL/GenBank/DDBJ databases">
        <title>The Genome Sequence of Treponema denticola OTK.</title>
        <authorList>
            <consortium name="The Broad Institute Genome Sequencing Platform"/>
            <person name="Earl A."/>
            <person name="Ward D."/>
            <person name="Feldgarden M."/>
            <person name="Gevers D."/>
            <person name="Blanton J.M."/>
            <person name="Fenno C.J."/>
            <person name="Baranova O.V."/>
            <person name="Mathney J."/>
            <person name="Dewhirst F.E."/>
            <person name="Izard J."/>
            <person name="Young S.K."/>
            <person name="Zeng Q."/>
            <person name="Gargeya S."/>
            <person name="Fitzgerald M."/>
            <person name="Haas B."/>
            <person name="Abouelleil A."/>
            <person name="Alvarado L."/>
            <person name="Arachchi H.M."/>
            <person name="Berlin A."/>
            <person name="Chapman S.B."/>
            <person name="Gearin G."/>
            <person name="Goldberg J."/>
            <person name="Griggs A."/>
            <person name="Gujja S."/>
            <person name="Hansen M."/>
            <person name="Heiman D."/>
            <person name="Howarth C."/>
            <person name="Larimer J."/>
            <person name="Lui A."/>
            <person name="MacDonald P.J.P."/>
            <person name="McCowen C."/>
            <person name="Montmayeur A."/>
            <person name="Murphy C."/>
            <person name="Neiman D."/>
            <person name="Pearson M."/>
            <person name="Priest M."/>
            <person name="Roberts A."/>
            <person name="Saif S."/>
            <person name="Shea T."/>
            <person name="Sisk P."/>
            <person name="Stolte C."/>
            <person name="Sykes S."/>
            <person name="Wortman J."/>
            <person name="Nusbaum C."/>
            <person name="Birren B."/>
        </authorList>
    </citation>
    <scope>NUCLEOTIDE SEQUENCE [LARGE SCALE GENOMIC DNA]</scope>
    <source>
        <strain evidence="5">OTK</strain>
    </source>
</reference>
<evidence type="ECO:0000259" key="4">
    <source>
        <dbReference type="PROSITE" id="PS51755"/>
    </source>
</evidence>